<dbReference type="InterPro" id="IPR005123">
    <property type="entry name" value="Oxoglu/Fe-dep_dioxygenase_dom"/>
</dbReference>
<dbReference type="GO" id="GO:0051213">
    <property type="term" value="F:dioxygenase activity"/>
    <property type="evidence" value="ECO:0007669"/>
    <property type="project" value="UniProtKB-KW"/>
</dbReference>
<dbReference type="RefSeq" id="WP_315725629.1">
    <property type="nucleotide sequence ID" value="NZ_JAVUPU010000004.1"/>
</dbReference>
<accession>A0ABU3Q6M1</accession>
<dbReference type="PANTHER" id="PTHR12463">
    <property type="entry name" value="OXYGENASE-RELATED"/>
    <property type="match status" value="1"/>
</dbReference>
<sequence>MASHQLNMFGAEPRPPEGLDYRAHFLSAAEEQDLVRTLRTLPFKPFEFQGFLGNRRTVSFGWNYRFDGSGLKKAEEMPSFLLALRDRAAAFAGLAPEALAHALLIEYQDGAGIGWHRDRPVFDKVVGISLLAPARLRFRRRREEKWERSALIAEPRSAYLIDGPARNEWEHSIPPMDGLRYSITFRNFRFGQEPS</sequence>
<dbReference type="PROSITE" id="PS51471">
    <property type="entry name" value="FE2OG_OXY"/>
    <property type="match status" value="1"/>
</dbReference>
<comment type="caution">
    <text evidence="2">The sequence shown here is derived from an EMBL/GenBank/DDBJ whole genome shotgun (WGS) entry which is preliminary data.</text>
</comment>
<dbReference type="InterPro" id="IPR032857">
    <property type="entry name" value="ALKBH4"/>
</dbReference>
<protein>
    <submittedName>
        <fullName evidence="2">Alpha-ketoglutarate-dependent dioxygenase AlkB</fullName>
    </submittedName>
</protein>
<dbReference type="InterPro" id="IPR037151">
    <property type="entry name" value="AlkB-like_sf"/>
</dbReference>
<keyword evidence="2" id="KW-0223">Dioxygenase</keyword>
<evidence type="ECO:0000313" key="2">
    <source>
        <dbReference type="EMBL" id="MDT9599040.1"/>
    </source>
</evidence>
<dbReference type="EMBL" id="JAVUPU010000004">
    <property type="protein sequence ID" value="MDT9599040.1"/>
    <property type="molecule type" value="Genomic_DNA"/>
</dbReference>
<evidence type="ECO:0000259" key="1">
    <source>
        <dbReference type="PROSITE" id="PS51471"/>
    </source>
</evidence>
<dbReference type="SUPFAM" id="SSF51197">
    <property type="entry name" value="Clavaminate synthase-like"/>
    <property type="match status" value="1"/>
</dbReference>
<proteinExistence type="predicted"/>
<dbReference type="PANTHER" id="PTHR12463:SF1">
    <property type="entry name" value="2-OXOGLUTARATE AND FE-DEPENDENT OXYGENASE FAMILY PROTEIN"/>
    <property type="match status" value="1"/>
</dbReference>
<dbReference type="InterPro" id="IPR027450">
    <property type="entry name" value="AlkB-like"/>
</dbReference>
<evidence type="ECO:0000313" key="3">
    <source>
        <dbReference type="Proteomes" id="UP001259572"/>
    </source>
</evidence>
<dbReference type="Gene3D" id="2.60.120.590">
    <property type="entry name" value="Alpha-ketoglutarate-dependent dioxygenase AlkB-like"/>
    <property type="match status" value="1"/>
</dbReference>
<gene>
    <name evidence="2" type="ORF">RQX22_08760</name>
</gene>
<keyword evidence="2" id="KW-0560">Oxidoreductase</keyword>
<feature type="domain" description="Fe2OG dioxygenase" evidence="1">
    <location>
        <begin position="98"/>
        <end position="189"/>
    </location>
</feature>
<keyword evidence="3" id="KW-1185">Reference proteome</keyword>
<organism evidence="2 3">
    <name type="scientific">Sphingosinicella rhizophila</name>
    <dbReference type="NCBI Taxonomy" id="3050082"/>
    <lineage>
        <taxon>Bacteria</taxon>
        <taxon>Pseudomonadati</taxon>
        <taxon>Pseudomonadota</taxon>
        <taxon>Alphaproteobacteria</taxon>
        <taxon>Sphingomonadales</taxon>
        <taxon>Sphingosinicellaceae</taxon>
        <taxon>Sphingosinicella</taxon>
    </lineage>
</organism>
<reference evidence="2 3" key="1">
    <citation type="submission" date="2023-05" db="EMBL/GenBank/DDBJ databases">
        <authorList>
            <person name="Guo Y."/>
        </authorList>
    </citation>
    <scope>NUCLEOTIDE SEQUENCE [LARGE SCALE GENOMIC DNA]</scope>
    <source>
        <strain evidence="2 3">GR2756</strain>
    </source>
</reference>
<dbReference type="Proteomes" id="UP001259572">
    <property type="component" value="Unassembled WGS sequence"/>
</dbReference>
<dbReference type="Pfam" id="PF13532">
    <property type="entry name" value="2OG-FeII_Oxy_2"/>
    <property type="match status" value="1"/>
</dbReference>
<name>A0ABU3Q6M1_9SPHN</name>